<name>A0AC58IBW1_DANRE</name>
<gene>
    <name evidence="2" type="primary">LOC141379938</name>
</gene>
<proteinExistence type="predicted"/>
<evidence type="ECO:0000313" key="2">
    <source>
        <dbReference type="RefSeq" id="XP_073791713.1"/>
    </source>
</evidence>
<reference evidence="2" key="1">
    <citation type="submission" date="2025-08" db="UniProtKB">
        <authorList>
            <consortium name="RefSeq"/>
        </authorList>
    </citation>
    <scope>IDENTIFICATION</scope>
    <source>
        <strain evidence="2">Tuebingen</strain>
        <tissue evidence="2">Fibroblasts and whole tissue</tissue>
    </source>
</reference>
<keyword evidence="1" id="KW-1185">Reference proteome</keyword>
<evidence type="ECO:0000313" key="1">
    <source>
        <dbReference type="Proteomes" id="UP000000437"/>
    </source>
</evidence>
<protein>
    <submittedName>
        <fullName evidence="2">Uncharacterized protein</fullName>
    </submittedName>
</protein>
<organism evidence="1 2">
    <name type="scientific">Danio rerio</name>
    <name type="common">Zebrafish</name>
    <name type="synonym">Brachydanio rerio</name>
    <dbReference type="NCBI Taxonomy" id="7955"/>
    <lineage>
        <taxon>Eukaryota</taxon>
        <taxon>Metazoa</taxon>
        <taxon>Chordata</taxon>
        <taxon>Craniata</taxon>
        <taxon>Vertebrata</taxon>
        <taxon>Euteleostomi</taxon>
        <taxon>Actinopterygii</taxon>
        <taxon>Neopterygii</taxon>
        <taxon>Teleostei</taxon>
        <taxon>Ostariophysi</taxon>
        <taxon>Cypriniformes</taxon>
        <taxon>Danionidae</taxon>
        <taxon>Danioninae</taxon>
        <taxon>Danio</taxon>
    </lineage>
</organism>
<sequence>MATSRDFNENQQSLRPSRIRRIPGHLDDFVLTSQPQHLVSPPLQEDLQHMHVSETITDPDVEYGTSTPYRPDTETTRLRKVEESVWNVQEQLRELQSTLKMSIQQSKGSPCMHQDLSYVSATGAGHHRSVPHPISQQQSIQQRSVSLPLLCSGHLSSGNIEKPKYYSPVIPACLPTTNLPQPHSLPPVQMTQGLLPQTLQPLSRTASLPIEHHVQQRETRPGSAPAGVMHPPYVYQQPSDFHQAYPPQCADHTVVNVACSPLTGFKEWMLTTQCTHAHTSLNDQLLPGPMLSPSLLGVLLRFRQYPVAISGDIRSMFHQVRLLPEDHQLLRFLWRNMEKERSPDIYEWRVLPFGTTCSPCCAIYALQRHVTDHREGNEEVVESVLNSFYVDNCLQSFLSTNEAKQLIDKMRALLAAGGFEIRQWASNYAEVISHLPTEARSESCDLWLTANKTDTQESTLGLSWHCISDKLSFRNRTICKEEPTMRNIYRVLASQYDPLGYILPYTTRAKILVQALWINKCGWDECIGGDMQDKWEQWTNELQYLSRITIPRCYFPICPEPNKPKLELHIFCDASERAYGSVAYLRLEGEDGRIYTSFVMARSRVAPKKQISMPRLELCGALTGAQLAKLLITELTLPINNTILWTDSTTVLSWIKSESCHYKVFVGTRITEIQELTSPNNWRYVDSELNPADDITRGKSLYELSQACQWNQGPNFLQQSPEHWPIQPTSQSVEENELRKSFFCAHVTVPQSSLPNPEQHSTWAELVQATYQSVHGTEAPPMSAAQRIDTELILLRQAQQDSFPVEIHALQNGKVINTSSRLSTLAPEYDQTLGMIRVGGRLRKAKELDGDTLHPIVLAPDHPITKLIIQDYDNRLLHPGPERVFAELRRSYWIIRGRQAIKKYQHQCRECRTWRSKPVNPKMADLPAARLRLHQPPFWSTGVDCFGPFTIKIGRRHEKRWGIIFKCLTTRCIHLDLLHSMDSDSFLMALRRFIARRGKPFEIISDQGTNFRGGSRELQEAFSALEPDIKEKLSEQSISFQFNPPHAPHFRGAWEREIRSIKSCLRVVLKDQIVTEEVLTTVLIEVEGILNSKPLGYVSSEISDLDPVTPNLLLMGRRDASLPQVVYGKGELLAKRKWRHSQIIADQFWKQFIRNYLPNLQPRTKWHHSTPDPSVGQVVMVMDPQLPRAFWPIGRIKQVVPSSDGTVRVVDVTIDSRVYRRPVSKLIVLPEMPTDTSDE</sequence>
<dbReference type="RefSeq" id="XP_073791713.1">
    <property type="nucleotide sequence ID" value="XM_073935612.1"/>
</dbReference>
<accession>A0AC58IBW1</accession>
<dbReference type="Proteomes" id="UP000000437">
    <property type="component" value="Chromosome 21"/>
</dbReference>